<organism evidence="1 2">
    <name type="scientific">Mycolicibacterium septicum DSM 44393</name>
    <dbReference type="NCBI Taxonomy" id="1341646"/>
    <lineage>
        <taxon>Bacteria</taxon>
        <taxon>Bacillati</taxon>
        <taxon>Actinomycetota</taxon>
        <taxon>Actinomycetes</taxon>
        <taxon>Mycobacteriales</taxon>
        <taxon>Mycobacteriaceae</taxon>
        <taxon>Mycolicibacterium</taxon>
    </lineage>
</organism>
<dbReference type="RefSeq" id="WP_074415855.1">
    <property type="nucleotide sequence ID" value="NZ_HG322954.1"/>
</dbReference>
<dbReference type="Proteomes" id="UP000518188">
    <property type="component" value="Unassembled WGS sequence"/>
</dbReference>
<comment type="caution">
    <text evidence="1">The sequence shown here is derived from an EMBL/GenBank/DDBJ whole genome shotgun (WGS) entry which is preliminary data.</text>
</comment>
<evidence type="ECO:0008006" key="3">
    <source>
        <dbReference type="Google" id="ProtNLM"/>
    </source>
</evidence>
<evidence type="ECO:0000313" key="2">
    <source>
        <dbReference type="Proteomes" id="UP000518188"/>
    </source>
</evidence>
<accession>A0A7X6RZU7</accession>
<dbReference type="EMBL" id="JAAXPJ010000015">
    <property type="protein sequence ID" value="NKZ15006.1"/>
    <property type="molecule type" value="Genomic_DNA"/>
</dbReference>
<name>A0A7X6RZU7_9MYCO</name>
<gene>
    <name evidence="1" type="ORF">HGA11_28950</name>
</gene>
<dbReference type="SUPFAM" id="SSF140453">
    <property type="entry name" value="EsxAB dimer-like"/>
    <property type="match status" value="1"/>
</dbReference>
<evidence type="ECO:0000313" key="1">
    <source>
        <dbReference type="EMBL" id="NKZ15006.1"/>
    </source>
</evidence>
<dbReference type="Gene3D" id="1.10.287.1060">
    <property type="entry name" value="ESAT-6-like"/>
    <property type="match status" value="1"/>
</dbReference>
<dbReference type="InterPro" id="IPR010310">
    <property type="entry name" value="T7SS_ESAT-6-like"/>
</dbReference>
<dbReference type="AlphaFoldDB" id="A0A7X6RZU7"/>
<proteinExistence type="predicted"/>
<sequence>MEAMRYDRAMMGDHVTSQTGLVSHLQEQRRQAHSQIEGIRQDWTGMGFGGLDDLHRQIDAAFDTVFQTINRHGQAINRASENAHTTDGAVNAGFQAI</sequence>
<reference evidence="1 2" key="1">
    <citation type="submission" date="2020-04" db="EMBL/GenBank/DDBJ databases">
        <title>MicrobeNet Type strains.</title>
        <authorList>
            <person name="Nicholson A.C."/>
        </authorList>
    </citation>
    <scope>NUCLEOTIDE SEQUENCE [LARGE SCALE GENOMIC DNA]</scope>
    <source>
        <strain evidence="1 2">ATCC 700731</strain>
    </source>
</reference>
<dbReference type="Pfam" id="PF06013">
    <property type="entry name" value="WXG100"/>
    <property type="match status" value="1"/>
</dbReference>
<protein>
    <recommendedName>
        <fullName evidence="3">WXG100 family type VII secretion target</fullName>
    </recommendedName>
</protein>
<dbReference type="InterPro" id="IPR036689">
    <property type="entry name" value="ESAT-6-like_sf"/>
</dbReference>